<feature type="region of interest" description="Disordered" evidence="1">
    <location>
        <begin position="30"/>
        <end position="50"/>
    </location>
</feature>
<feature type="compositionally biased region" description="Basic and acidic residues" evidence="1">
    <location>
        <begin position="30"/>
        <end position="41"/>
    </location>
</feature>
<evidence type="ECO:0000313" key="3">
    <source>
        <dbReference type="WBParaSite" id="nRc.2.0.1.t18477-RA"/>
    </source>
</evidence>
<dbReference type="AlphaFoldDB" id="A0A915IXI9"/>
<dbReference type="Proteomes" id="UP000887565">
    <property type="component" value="Unplaced"/>
</dbReference>
<proteinExistence type="predicted"/>
<protein>
    <submittedName>
        <fullName evidence="3">Uncharacterized protein</fullName>
    </submittedName>
</protein>
<dbReference type="WBParaSite" id="nRc.2.0.1.t18477-RA">
    <property type="protein sequence ID" value="nRc.2.0.1.t18477-RA"/>
    <property type="gene ID" value="nRc.2.0.1.g18477"/>
</dbReference>
<evidence type="ECO:0000313" key="2">
    <source>
        <dbReference type="Proteomes" id="UP000887565"/>
    </source>
</evidence>
<organism evidence="2 3">
    <name type="scientific">Romanomermis culicivorax</name>
    <name type="common">Nematode worm</name>
    <dbReference type="NCBI Taxonomy" id="13658"/>
    <lineage>
        <taxon>Eukaryota</taxon>
        <taxon>Metazoa</taxon>
        <taxon>Ecdysozoa</taxon>
        <taxon>Nematoda</taxon>
        <taxon>Enoplea</taxon>
        <taxon>Dorylaimia</taxon>
        <taxon>Mermithida</taxon>
        <taxon>Mermithoidea</taxon>
        <taxon>Mermithidae</taxon>
        <taxon>Romanomermis</taxon>
    </lineage>
</organism>
<reference evidence="3" key="1">
    <citation type="submission" date="2022-11" db="UniProtKB">
        <authorList>
            <consortium name="WormBaseParasite"/>
        </authorList>
    </citation>
    <scope>IDENTIFICATION</scope>
</reference>
<evidence type="ECO:0000256" key="1">
    <source>
        <dbReference type="SAM" id="MobiDB-lite"/>
    </source>
</evidence>
<keyword evidence="2" id="KW-1185">Reference proteome</keyword>
<sequence>MATECRASQAAVLVLRSADDTANKHNLGRSLKEKTFSDNKSSRGSTTDKCTDKINCKQLTRRSPLYDFIIIKTQIQNTYVIKNIRANLNLQKRFSPNVWYIHSYVKGFPAILD</sequence>
<name>A0A915IXI9_ROMCU</name>
<accession>A0A915IXI9</accession>